<evidence type="ECO:0000256" key="3">
    <source>
        <dbReference type="ARBA" id="ARBA00023054"/>
    </source>
</evidence>
<feature type="compositionally biased region" description="Basic and acidic residues" evidence="4">
    <location>
        <begin position="466"/>
        <end position="483"/>
    </location>
</feature>
<evidence type="ECO:0000256" key="4">
    <source>
        <dbReference type="SAM" id="MobiDB-lite"/>
    </source>
</evidence>
<reference evidence="5 6" key="1">
    <citation type="journal article" date="2017" name="Biotechnol. Biofuels">
        <title>Differential beta-glucosidase expression as a function of carbon source availability in Talaromyces amestolkiae: a genomic and proteomic approach.</title>
        <authorList>
            <person name="de Eugenio L.I."/>
            <person name="Mendez-Liter J.A."/>
            <person name="Nieto-Dominguez M."/>
            <person name="Alonso L."/>
            <person name="Gil-Munoz J."/>
            <person name="Barriuso J."/>
            <person name="Prieto A."/>
            <person name="Martinez M.J."/>
        </authorList>
    </citation>
    <scope>NUCLEOTIDE SEQUENCE [LARGE SCALE GENOMIC DNA]</scope>
    <source>
        <strain evidence="5 6">CIB</strain>
    </source>
</reference>
<evidence type="ECO:0000256" key="1">
    <source>
        <dbReference type="ARBA" id="ARBA00009574"/>
    </source>
</evidence>
<dbReference type="Pfam" id="PF10186">
    <property type="entry name" value="ATG14"/>
    <property type="match status" value="1"/>
</dbReference>
<dbReference type="GeneID" id="63797970"/>
<evidence type="ECO:0000256" key="2">
    <source>
        <dbReference type="ARBA" id="ARBA00013807"/>
    </source>
</evidence>
<keyword evidence="3" id="KW-0175">Coiled coil</keyword>
<dbReference type="GO" id="GO:0032991">
    <property type="term" value="C:protein-containing complex"/>
    <property type="evidence" value="ECO:0007669"/>
    <property type="project" value="UniProtKB-ARBA"/>
</dbReference>
<dbReference type="GO" id="GO:0035493">
    <property type="term" value="P:SNARE complex assembly"/>
    <property type="evidence" value="ECO:0007669"/>
    <property type="project" value="TreeGrafter"/>
</dbReference>
<dbReference type="GO" id="GO:0000149">
    <property type="term" value="F:SNARE binding"/>
    <property type="evidence" value="ECO:0007669"/>
    <property type="project" value="TreeGrafter"/>
</dbReference>
<sequence length="543" mass="60640">MEEQETATTFNRTPFYCPTCARSHLYTLRYENARALLEKESIGKEVEAAVAGDTDLQRRRQQQNANANPTDRKGNPKWDVQAAQTEQARASERIRTIRECVDTLKTENEQRKAQIRQMKLQLKQRRSDAESANFQLTDRRNAALANIQNGIKRTEHLWHSLHNKTAESRIFLCREAAFLYGLRQEAGKREGGRKSEKYYIGGVQIVDLRSLNGASPSQISTALSNISHLLILVSHYLSLRLPAEIVLPHRNHATPAIFPPAASYSSAQDNLSDVYHPYTQFKPRDTRKHRPRPLSVDKTLPKLVKEEAATYALFIEGVSLLAWNVSWLCRTQGLNIASDSWEDICNIGKNMWQLLVSPTTAQNSNTTTTTRAISSRETVSARPKTANLQQPKTTIQRTKSFPMLGHYSHGTSHSFLGASEGVEFMKTWKLPPPAKIADKLKSALLGEMANAEWELLEEKEWDDLAEGSRDTDTANPASEDRKSKTSLTTATEVASTEAADDTASIRPMRTSPTSTTATTSSSNTTRPSGTSGWTKLKSKQPGT</sequence>
<dbReference type="PANTHER" id="PTHR15157">
    <property type="entry name" value="UV RADIATION RESISTANCE-ASSOCIATED GENE PROTEIN"/>
    <property type="match status" value="1"/>
</dbReference>
<feature type="region of interest" description="Disordered" evidence="4">
    <location>
        <begin position="53"/>
        <end position="83"/>
    </location>
</feature>
<accession>A0A364LA98</accession>
<dbReference type="GO" id="GO:0005768">
    <property type="term" value="C:endosome"/>
    <property type="evidence" value="ECO:0007669"/>
    <property type="project" value="TreeGrafter"/>
</dbReference>
<dbReference type="RefSeq" id="XP_040737258.1">
    <property type="nucleotide sequence ID" value="XM_040881596.1"/>
</dbReference>
<dbReference type="Proteomes" id="UP000249363">
    <property type="component" value="Unassembled WGS sequence"/>
</dbReference>
<dbReference type="GO" id="GO:0000323">
    <property type="term" value="C:lytic vacuole"/>
    <property type="evidence" value="ECO:0007669"/>
    <property type="project" value="TreeGrafter"/>
</dbReference>
<name>A0A364LA98_TALAM</name>
<dbReference type="PANTHER" id="PTHR15157:SF13">
    <property type="entry name" value="AUTOPHAGY-RELATED PROTEIN 14"/>
    <property type="match status" value="1"/>
</dbReference>
<dbReference type="InterPro" id="IPR018791">
    <property type="entry name" value="UV_resistance/autophagy_Atg14"/>
</dbReference>
<dbReference type="OrthoDB" id="16772at2759"/>
<proteinExistence type="inferred from homology"/>
<keyword evidence="6" id="KW-1185">Reference proteome</keyword>
<comment type="similarity">
    <text evidence="1">Belongs to the ATG14 family.</text>
</comment>
<comment type="caution">
    <text evidence="5">The sequence shown here is derived from an EMBL/GenBank/DDBJ whole genome shotgun (WGS) entry which is preliminary data.</text>
</comment>
<feature type="region of interest" description="Disordered" evidence="4">
    <location>
        <begin position="462"/>
        <end position="543"/>
    </location>
</feature>
<organism evidence="5 6">
    <name type="scientific">Talaromyces amestolkiae</name>
    <dbReference type="NCBI Taxonomy" id="1196081"/>
    <lineage>
        <taxon>Eukaryota</taxon>
        <taxon>Fungi</taxon>
        <taxon>Dikarya</taxon>
        <taxon>Ascomycota</taxon>
        <taxon>Pezizomycotina</taxon>
        <taxon>Eurotiomycetes</taxon>
        <taxon>Eurotiomycetidae</taxon>
        <taxon>Eurotiales</taxon>
        <taxon>Trichocomaceae</taxon>
        <taxon>Talaromyces</taxon>
        <taxon>Talaromyces sect. Talaromyces</taxon>
    </lineage>
</organism>
<dbReference type="AlphaFoldDB" id="A0A364LA98"/>
<evidence type="ECO:0000313" key="5">
    <source>
        <dbReference type="EMBL" id="RAO72744.1"/>
    </source>
</evidence>
<evidence type="ECO:0000313" key="6">
    <source>
        <dbReference type="Proteomes" id="UP000249363"/>
    </source>
</evidence>
<dbReference type="EMBL" id="MIKG01000020">
    <property type="protein sequence ID" value="RAO72744.1"/>
    <property type="molecule type" value="Genomic_DNA"/>
</dbReference>
<gene>
    <name evidence="5" type="ORF">BHQ10_008756</name>
</gene>
<feature type="compositionally biased region" description="Low complexity" evidence="4">
    <location>
        <begin position="488"/>
        <end position="531"/>
    </location>
</feature>
<protein>
    <recommendedName>
        <fullName evidence="2">Autophagy-related protein 14</fullName>
    </recommendedName>
</protein>